<dbReference type="Gene3D" id="3.60.15.10">
    <property type="entry name" value="Ribonuclease Z/Hydroxyacylglutathione hydrolase-like"/>
    <property type="match status" value="1"/>
</dbReference>
<keyword evidence="2" id="KW-1185">Reference proteome</keyword>
<dbReference type="Proteomes" id="UP000658514">
    <property type="component" value="Unassembled WGS sequence"/>
</dbReference>
<organism evidence="1 2">
    <name type="scientific">Calothrix parietina FACHB-288</name>
    <dbReference type="NCBI Taxonomy" id="2692896"/>
    <lineage>
        <taxon>Bacteria</taxon>
        <taxon>Bacillati</taxon>
        <taxon>Cyanobacteriota</taxon>
        <taxon>Cyanophyceae</taxon>
        <taxon>Nostocales</taxon>
        <taxon>Calotrichaceae</taxon>
        <taxon>Calothrix</taxon>
    </lineage>
</organism>
<dbReference type="RefSeq" id="WP_190546319.1">
    <property type="nucleotide sequence ID" value="NZ_CAWPNO010000076.1"/>
</dbReference>
<evidence type="ECO:0000313" key="1">
    <source>
        <dbReference type="EMBL" id="MBD2198500.1"/>
    </source>
</evidence>
<dbReference type="CDD" id="cd06262">
    <property type="entry name" value="metallo-hydrolase-like_MBL-fold"/>
    <property type="match status" value="1"/>
</dbReference>
<evidence type="ECO:0000313" key="2">
    <source>
        <dbReference type="Proteomes" id="UP000658514"/>
    </source>
</evidence>
<sequence length="199" mass="21880">MKSLHRPDLYGWSHFNPARNIDFNGIAWIRPQGNILIDPVALSNHDWNHITSLGGVAWIVVTNSDHIRSTPEIANQTYAKIAAPAGEKDNFPIACDRWLVDGEEVVPGLKVIELQGSKTPGELALLLEETTLITGDLVRAHKAGNLTILPQEKLVNRQEAVASVQRLAALTEVEAVLVGDGWSIFRDGRDRLKELVASL</sequence>
<dbReference type="InterPro" id="IPR036866">
    <property type="entry name" value="RibonucZ/Hydroxyglut_hydro"/>
</dbReference>
<reference evidence="1 2" key="1">
    <citation type="journal article" date="2020" name="ISME J.">
        <title>Comparative genomics reveals insights into cyanobacterial evolution and habitat adaptation.</title>
        <authorList>
            <person name="Chen M.Y."/>
            <person name="Teng W.K."/>
            <person name="Zhao L."/>
            <person name="Hu C.X."/>
            <person name="Zhou Y.K."/>
            <person name="Han B.P."/>
            <person name="Song L.R."/>
            <person name="Shu W.S."/>
        </authorList>
    </citation>
    <scope>NUCLEOTIDE SEQUENCE [LARGE SCALE GENOMIC DNA]</scope>
    <source>
        <strain evidence="1 2">FACHB-288</strain>
    </source>
</reference>
<dbReference type="SUPFAM" id="SSF56281">
    <property type="entry name" value="Metallo-hydrolase/oxidoreductase"/>
    <property type="match status" value="1"/>
</dbReference>
<proteinExistence type="predicted"/>
<protein>
    <submittedName>
        <fullName evidence="1">MBL fold metallo-hydrolase</fullName>
    </submittedName>
</protein>
<name>A0ABR8AEP3_9CYAN</name>
<comment type="caution">
    <text evidence="1">The sequence shown here is derived from an EMBL/GenBank/DDBJ whole genome shotgun (WGS) entry which is preliminary data.</text>
</comment>
<accession>A0ABR8AEP3</accession>
<dbReference type="Pfam" id="PF14597">
    <property type="entry name" value="Lactamase_B_5"/>
    <property type="match status" value="1"/>
</dbReference>
<gene>
    <name evidence="1" type="ORF">H6G24_23940</name>
</gene>
<dbReference type="EMBL" id="JACJQH010000042">
    <property type="protein sequence ID" value="MBD2198500.1"/>
    <property type="molecule type" value="Genomic_DNA"/>
</dbReference>